<proteinExistence type="predicted"/>
<evidence type="ECO:0000313" key="3">
    <source>
        <dbReference type="Proteomes" id="UP000515960"/>
    </source>
</evidence>
<dbReference type="Gene3D" id="3.40.50.300">
    <property type="entry name" value="P-loop containing nucleotide triphosphate hydrolases"/>
    <property type="match status" value="1"/>
</dbReference>
<dbReference type="Pfam" id="PF01695">
    <property type="entry name" value="IstB_IS21"/>
    <property type="match status" value="1"/>
</dbReference>
<dbReference type="KEGG" id="ohi:H8790_12355"/>
<dbReference type="InterPro" id="IPR003593">
    <property type="entry name" value="AAA+_ATPase"/>
</dbReference>
<dbReference type="RefSeq" id="WP_187332815.1">
    <property type="nucleotide sequence ID" value="NZ_CP060490.1"/>
</dbReference>
<dbReference type="SMART" id="SM00382">
    <property type="entry name" value="AAA"/>
    <property type="match status" value="1"/>
</dbReference>
<reference evidence="2 3" key="1">
    <citation type="submission" date="2020-08" db="EMBL/GenBank/DDBJ databases">
        <authorList>
            <person name="Liu C."/>
            <person name="Sun Q."/>
        </authorList>
    </citation>
    <scope>NUCLEOTIDE SEQUENCE [LARGE SCALE GENOMIC DNA]</scope>
    <source>
        <strain evidence="2 3">NSJ-62</strain>
    </source>
</reference>
<dbReference type="NCBIfam" id="NF005304">
    <property type="entry name" value="PRK06835.1"/>
    <property type="match status" value="1"/>
</dbReference>
<protein>
    <submittedName>
        <fullName evidence="2">ATP-binding protein</fullName>
    </submittedName>
</protein>
<dbReference type="InterPro" id="IPR027417">
    <property type="entry name" value="P-loop_NTPase"/>
</dbReference>
<dbReference type="InterPro" id="IPR002611">
    <property type="entry name" value="IstB_ATP-bd"/>
</dbReference>
<evidence type="ECO:0000259" key="1">
    <source>
        <dbReference type="SMART" id="SM00382"/>
    </source>
</evidence>
<dbReference type="CDD" id="cd00009">
    <property type="entry name" value="AAA"/>
    <property type="match status" value="1"/>
</dbReference>
<dbReference type="Proteomes" id="UP000515960">
    <property type="component" value="Chromosome"/>
</dbReference>
<dbReference type="AlphaFoldDB" id="A0A7G9B3T3"/>
<feature type="domain" description="AAA+ ATPase" evidence="1">
    <location>
        <begin position="184"/>
        <end position="306"/>
    </location>
</feature>
<keyword evidence="3" id="KW-1185">Reference proteome</keyword>
<dbReference type="PANTHER" id="PTHR30050:SF4">
    <property type="entry name" value="ATP-BINDING PROTEIN RV3427C IN INSERTION SEQUENCE-RELATED"/>
    <property type="match status" value="1"/>
</dbReference>
<organism evidence="2 3">
    <name type="scientific">Oscillibacter hominis</name>
    <dbReference type="NCBI Taxonomy" id="2763056"/>
    <lineage>
        <taxon>Bacteria</taxon>
        <taxon>Bacillati</taxon>
        <taxon>Bacillota</taxon>
        <taxon>Clostridia</taxon>
        <taxon>Eubacteriales</taxon>
        <taxon>Oscillospiraceae</taxon>
        <taxon>Oscillibacter</taxon>
    </lineage>
</organism>
<evidence type="ECO:0000313" key="2">
    <source>
        <dbReference type="EMBL" id="QNL44214.1"/>
    </source>
</evidence>
<keyword evidence="2" id="KW-0067">ATP-binding</keyword>
<dbReference type="EMBL" id="CP060490">
    <property type="protein sequence ID" value="QNL44214.1"/>
    <property type="molecule type" value="Genomic_DNA"/>
</dbReference>
<dbReference type="SUPFAM" id="SSF52540">
    <property type="entry name" value="P-loop containing nucleoside triphosphate hydrolases"/>
    <property type="match status" value="1"/>
</dbReference>
<sequence length="327" mass="37441">MAVDGKVMRRALSRYEADKQRRTDEFAARRAAVYARIPEISAIDRELAGTMRQIIAQALRQGQDPSEAIGRIRDQNLGLQEEKRRLLMSRGYAADFLDETPACPLCGDSGYRDGRMCRCLQRYYAEEQMKELSRLLDLGSQSFDTFSLDWYDQNVWPEMGRSPRSHMETVYEACVHYARSFGKKSANLLMTGAPGLGKTFLSACIAREVSGRGFSVVYDTAGSIFSRFEDQKFGREGDEEVRRVLNCDLLILDDLGTEMTTSFIQSALYQIVNTRMMTDKSTILNTNLTPDELRRRYTPQIASRIEGEYEVLVFFGDDIRKLKRERQ</sequence>
<dbReference type="GO" id="GO:0006260">
    <property type="term" value="P:DNA replication"/>
    <property type="evidence" value="ECO:0007669"/>
    <property type="project" value="TreeGrafter"/>
</dbReference>
<gene>
    <name evidence="2" type="ORF">H8790_12355</name>
</gene>
<name>A0A7G9B3T3_9FIRM</name>
<accession>A0A7G9B3T3</accession>
<dbReference type="GO" id="GO:0005524">
    <property type="term" value="F:ATP binding"/>
    <property type="evidence" value="ECO:0007669"/>
    <property type="project" value="UniProtKB-KW"/>
</dbReference>
<dbReference type="PANTHER" id="PTHR30050">
    <property type="entry name" value="CHROMOSOMAL REPLICATION INITIATOR PROTEIN DNAA"/>
    <property type="match status" value="1"/>
</dbReference>
<keyword evidence="2" id="KW-0547">Nucleotide-binding</keyword>